<dbReference type="InterPro" id="IPR027268">
    <property type="entry name" value="Peptidase_M4/M1_CTD_sf"/>
</dbReference>
<dbReference type="EMBL" id="JBHSGW010000021">
    <property type="protein sequence ID" value="MFC4739952.1"/>
    <property type="molecule type" value="Genomic_DNA"/>
</dbReference>
<keyword evidence="2" id="KW-0378">Hydrolase</keyword>
<name>A0ABV9P335_9FLAO</name>
<comment type="caution">
    <text evidence="2">The sequence shown here is derived from an EMBL/GenBank/DDBJ whole genome shotgun (WGS) entry which is preliminary data.</text>
</comment>
<dbReference type="Gene3D" id="1.10.390.10">
    <property type="entry name" value="Neutral Protease Domain 2"/>
    <property type="match status" value="1"/>
</dbReference>
<dbReference type="RefSeq" id="WP_379740358.1">
    <property type="nucleotide sequence ID" value="NZ_JBHSGW010000021.1"/>
</dbReference>
<evidence type="ECO:0000256" key="1">
    <source>
        <dbReference type="SAM" id="SignalP"/>
    </source>
</evidence>
<keyword evidence="2" id="KW-0031">Aminopeptidase</keyword>
<keyword evidence="3" id="KW-1185">Reference proteome</keyword>
<proteinExistence type="predicted"/>
<sequence>MKLFRFILLFLLLQSNVWAQHKINLNVKVDTEKHLLYVQQEIMYVNNTSDTLKTILLNDWNNAFSSKNSALARRFSDEFSRVFHLAKEEDRGFTKINSIVDGNYNQLTWEDFDNRVDVKKITLTEPILPNSQHKILFNYIVKIPNEKFTKYGFDNNGNLYLKDWFLNIPRYENKKFIIQSNENLDDISNALSDYKIEIAFPKNYEVFSDLKQTEVFEDLSNKKYTLTANGRQTVSLVFEPIESISYKNYKNENVEVVSDFEDKRLSEIQVALVIDKVTKYVTNEIGVPKENKILVSNDDYDKNPFYGVNQLPSFINPFPDEFIFEVRFLKTYLNNLLKENIQINHRKDHWIEEGIQQYVLMNYIDYHYPKFKMMGSLSKIKILKGYNILSTDFNDQFYYVYLLMARKNLDQPLGSDKNSLIKFNEQIAGKYRAGLSLRYLDAYLENNIVSKSIREFLDMNKNVQTSRYDFEFILKQNTAKDIDWFFDTVINKRDLIDYKFGPIKKQKETISVSIKNKTLTNVPIPLYGLSNDTIVYKKWLTNIKTDTTIVIPRNNIDKLVLNYKTEVPEFNLRNNWHSLNGFLFNNRPLKFTFFKDLENPYYNQVFYVPTAEYNLYDGIKVGMKINNRSVLNKPFTFDLSPEYSSNTQKIVGSISGMVNQNVREGRLYNIRYAMSASTSHYAPEALYTRIIPTIQFRFRDKNFRYNKNEYIQLSQYYVNREKSAFTTDANTDNYSVFNARYYNIQSEMTKYYSFHTDLQIANSFGKLAAEIEYRKLFEDNRRINLRFYVGTFMYRSTNSDFFSFGVDRPTDYLFNYNLLGRSESSGLFSQQFVMSEGGFKSKFETRYANQWISTINGSFNIWNWIEVYGDVGLFKNKSIQPKFIYDSGIRLNLVPDYFELYFPVQSSNGFELNQDNYGQKIRFVVTLSPKTLISLFTRKWF</sequence>
<dbReference type="Proteomes" id="UP001595885">
    <property type="component" value="Unassembled WGS sequence"/>
</dbReference>
<accession>A0ABV9P335</accession>
<gene>
    <name evidence="2" type="ORF">ACFO3U_08090</name>
</gene>
<evidence type="ECO:0000313" key="2">
    <source>
        <dbReference type="EMBL" id="MFC4739952.1"/>
    </source>
</evidence>
<feature type="chain" id="PRO_5047303764" evidence="1">
    <location>
        <begin position="20"/>
        <end position="941"/>
    </location>
</feature>
<feature type="signal peptide" evidence="1">
    <location>
        <begin position="1"/>
        <end position="19"/>
    </location>
</feature>
<dbReference type="GO" id="GO:0004177">
    <property type="term" value="F:aminopeptidase activity"/>
    <property type="evidence" value="ECO:0007669"/>
    <property type="project" value="UniProtKB-KW"/>
</dbReference>
<protein>
    <submittedName>
        <fullName evidence="2">Aminopeptidase</fullName>
    </submittedName>
</protein>
<keyword evidence="2" id="KW-0645">Protease</keyword>
<evidence type="ECO:0000313" key="3">
    <source>
        <dbReference type="Proteomes" id="UP001595885"/>
    </source>
</evidence>
<reference evidence="3" key="1">
    <citation type="journal article" date="2019" name="Int. J. Syst. Evol. Microbiol.">
        <title>The Global Catalogue of Microorganisms (GCM) 10K type strain sequencing project: providing services to taxonomists for standard genome sequencing and annotation.</title>
        <authorList>
            <consortium name="The Broad Institute Genomics Platform"/>
            <consortium name="The Broad Institute Genome Sequencing Center for Infectious Disease"/>
            <person name="Wu L."/>
            <person name="Ma J."/>
        </authorList>
    </citation>
    <scope>NUCLEOTIDE SEQUENCE [LARGE SCALE GENOMIC DNA]</scope>
    <source>
        <strain evidence="3">CCUG 50349</strain>
    </source>
</reference>
<organism evidence="2 3">
    <name type="scientific">Flavobacterium ponti</name>
    <dbReference type="NCBI Taxonomy" id="665133"/>
    <lineage>
        <taxon>Bacteria</taxon>
        <taxon>Pseudomonadati</taxon>
        <taxon>Bacteroidota</taxon>
        <taxon>Flavobacteriia</taxon>
        <taxon>Flavobacteriales</taxon>
        <taxon>Flavobacteriaceae</taxon>
        <taxon>Flavobacterium</taxon>
    </lineage>
</organism>
<keyword evidence="1" id="KW-0732">Signal</keyword>